<dbReference type="RefSeq" id="WP_149891269.1">
    <property type="nucleotide sequence ID" value="NZ_JBHUFA010000001.1"/>
</dbReference>
<dbReference type="InterPro" id="IPR011659">
    <property type="entry name" value="WD40"/>
</dbReference>
<comment type="similarity">
    <text evidence="1">Belongs to the TolB family.</text>
</comment>
<sequence>MRSRLMIFDMASGDSREVLATDRLIEAPNWMPDGSALIVNGDGLLFRVDLHEDAVAELDPINTEFALRCNNDHGISPCGREILLSDQSETGASRIYRLPIEGGTPVEVTPLEPSYWHGISPDGSTLAYCAERGGRFDIYTCPRDGGPERRLTDGSGHADGPDYSACGRYIWFNSDRDGHAQLWRMTTAGTGLTRMTDDERVNWFPHPSPCGDWVVYLSYEPGTLGHPRDREVELRLIDPEGGEKQSLVRLFGGQGTINVPSWAPDGAAFAYVAYER</sequence>
<gene>
    <name evidence="2" type="ORF">ACFSC7_05350</name>
</gene>
<evidence type="ECO:0000256" key="1">
    <source>
        <dbReference type="ARBA" id="ARBA00009820"/>
    </source>
</evidence>
<protein>
    <submittedName>
        <fullName evidence="2">TolB family protein</fullName>
    </submittedName>
</protein>
<dbReference type="PANTHER" id="PTHR36842">
    <property type="entry name" value="PROTEIN TOLB HOMOLOG"/>
    <property type="match status" value="1"/>
</dbReference>
<keyword evidence="3" id="KW-1185">Reference proteome</keyword>
<dbReference type="Gene3D" id="2.120.10.30">
    <property type="entry name" value="TolB, C-terminal domain"/>
    <property type="match status" value="1"/>
</dbReference>
<dbReference type="Pfam" id="PF07676">
    <property type="entry name" value="PD40"/>
    <property type="match status" value="2"/>
</dbReference>
<dbReference type="SUPFAM" id="SSF82171">
    <property type="entry name" value="DPP6 N-terminal domain-like"/>
    <property type="match status" value="1"/>
</dbReference>
<reference evidence="3" key="1">
    <citation type="journal article" date="2019" name="Int. J. Syst. Evol. Microbiol.">
        <title>The Global Catalogue of Microorganisms (GCM) 10K type strain sequencing project: providing services to taxonomists for standard genome sequencing and annotation.</title>
        <authorList>
            <consortium name="The Broad Institute Genomics Platform"/>
            <consortium name="The Broad Institute Genome Sequencing Center for Infectious Disease"/>
            <person name="Wu L."/>
            <person name="Ma J."/>
        </authorList>
    </citation>
    <scope>NUCLEOTIDE SEQUENCE [LARGE SCALE GENOMIC DNA]</scope>
    <source>
        <strain evidence="3">JCM 3369</strain>
    </source>
</reference>
<dbReference type="InterPro" id="IPR011042">
    <property type="entry name" value="6-blade_b-propeller_TolB-like"/>
</dbReference>
<dbReference type="Proteomes" id="UP001597327">
    <property type="component" value="Unassembled WGS sequence"/>
</dbReference>
<dbReference type="PANTHER" id="PTHR36842:SF1">
    <property type="entry name" value="PROTEIN TOLB"/>
    <property type="match status" value="1"/>
</dbReference>
<accession>A0ABW4JS43</accession>
<dbReference type="EMBL" id="JBHUFA010000001">
    <property type="protein sequence ID" value="MFD1694935.1"/>
    <property type="molecule type" value="Genomic_DNA"/>
</dbReference>
<organism evidence="2 3">
    <name type="scientific">Roseibium aestuarii</name>
    <dbReference type="NCBI Taxonomy" id="2600299"/>
    <lineage>
        <taxon>Bacteria</taxon>
        <taxon>Pseudomonadati</taxon>
        <taxon>Pseudomonadota</taxon>
        <taxon>Alphaproteobacteria</taxon>
        <taxon>Hyphomicrobiales</taxon>
        <taxon>Stappiaceae</taxon>
        <taxon>Roseibium</taxon>
    </lineage>
</organism>
<evidence type="ECO:0000313" key="3">
    <source>
        <dbReference type="Proteomes" id="UP001597327"/>
    </source>
</evidence>
<comment type="caution">
    <text evidence="2">The sequence shown here is derived from an EMBL/GenBank/DDBJ whole genome shotgun (WGS) entry which is preliminary data.</text>
</comment>
<name>A0ABW4JS43_9HYPH</name>
<proteinExistence type="inferred from homology"/>
<evidence type="ECO:0000313" key="2">
    <source>
        <dbReference type="EMBL" id="MFD1694935.1"/>
    </source>
</evidence>